<evidence type="ECO:0000313" key="3">
    <source>
        <dbReference type="Proteomes" id="UP000054466"/>
    </source>
</evidence>
<proteinExistence type="predicted"/>
<evidence type="ECO:0000313" key="2">
    <source>
        <dbReference type="EMBL" id="KIW23413.1"/>
    </source>
</evidence>
<dbReference type="OrthoDB" id="5326346at2759"/>
<organism evidence="2 3">
    <name type="scientific">Cladophialophora immunda</name>
    <dbReference type="NCBI Taxonomy" id="569365"/>
    <lineage>
        <taxon>Eukaryota</taxon>
        <taxon>Fungi</taxon>
        <taxon>Dikarya</taxon>
        <taxon>Ascomycota</taxon>
        <taxon>Pezizomycotina</taxon>
        <taxon>Eurotiomycetes</taxon>
        <taxon>Chaetothyriomycetidae</taxon>
        <taxon>Chaetothyriales</taxon>
        <taxon>Herpotrichiellaceae</taxon>
        <taxon>Cladophialophora</taxon>
    </lineage>
</organism>
<evidence type="ECO:0008006" key="4">
    <source>
        <dbReference type="Google" id="ProtNLM"/>
    </source>
</evidence>
<dbReference type="STRING" id="569365.A0A0D2BWH6"/>
<sequence>MSTRENVDLKVVDKWGDVILEVGALLWDGLSAGADEGHTSEVVSELQPDGGRSQQRQTQQAGTLGPDDNAATKNGPLRIVASSKVLTIGSPVFKTMLHGSFAEGQLCFNQGNPPTVSLPEDNPQATLLFCEIVHYSRGVHQFKGYKALHGLGVFADKYDCTRALRSWFHGQLCGFVGPGRDCLDTDALLKEGISSQQMLKLCYLMNDAEMFGLATKTFYTHIRPSAIRAKLYTVYQDDVPARLIELLYSSGHKYIHELAGIGPALIAHVSREPKWYGYFTPIPKEKAPETDDCDHAEDTGLCYGNTIRIGVLGATLSSLSLLPSNDPEVNSRRSPAAMLRNLQSLGEIDFRDKKLCCPKSARCGCNHDFSIKTELDKKINAARQKPRGICLGCVKDETGPSDILHDHGSRCERHASWDE</sequence>
<dbReference type="GeneID" id="27350806"/>
<reference evidence="2 3" key="1">
    <citation type="submission" date="2015-01" db="EMBL/GenBank/DDBJ databases">
        <title>The Genome Sequence of Cladophialophora immunda CBS83496.</title>
        <authorList>
            <consortium name="The Broad Institute Genomics Platform"/>
            <person name="Cuomo C."/>
            <person name="de Hoog S."/>
            <person name="Gorbushina A."/>
            <person name="Stielow B."/>
            <person name="Teixiera M."/>
            <person name="Abouelleil A."/>
            <person name="Chapman S.B."/>
            <person name="Priest M."/>
            <person name="Young S.K."/>
            <person name="Wortman J."/>
            <person name="Nusbaum C."/>
            <person name="Birren B."/>
        </authorList>
    </citation>
    <scope>NUCLEOTIDE SEQUENCE [LARGE SCALE GENOMIC DNA]</scope>
    <source>
        <strain evidence="2 3">CBS 83496</strain>
    </source>
</reference>
<dbReference type="RefSeq" id="XP_016243629.1">
    <property type="nucleotide sequence ID" value="XM_016399067.1"/>
</dbReference>
<dbReference type="VEuPathDB" id="FungiDB:PV07_11612"/>
<dbReference type="HOGENOM" id="CLU_616818_0_0_1"/>
<accession>A0A0D2BWH6</accession>
<dbReference type="AlphaFoldDB" id="A0A0D2BWH6"/>
<name>A0A0D2BWH6_9EURO</name>
<protein>
    <recommendedName>
        <fullName evidence="4">BTB domain-containing protein</fullName>
    </recommendedName>
</protein>
<dbReference type="EMBL" id="KN847046">
    <property type="protein sequence ID" value="KIW23413.1"/>
    <property type="molecule type" value="Genomic_DNA"/>
</dbReference>
<evidence type="ECO:0000256" key="1">
    <source>
        <dbReference type="SAM" id="MobiDB-lite"/>
    </source>
</evidence>
<dbReference type="Proteomes" id="UP000054466">
    <property type="component" value="Unassembled WGS sequence"/>
</dbReference>
<feature type="region of interest" description="Disordered" evidence="1">
    <location>
        <begin position="45"/>
        <end position="74"/>
    </location>
</feature>
<feature type="compositionally biased region" description="Polar residues" evidence="1">
    <location>
        <begin position="52"/>
        <end position="62"/>
    </location>
</feature>
<gene>
    <name evidence="2" type="ORF">PV07_11612</name>
</gene>
<keyword evidence="3" id="KW-1185">Reference proteome</keyword>